<feature type="transmembrane region" description="Helical" evidence="1">
    <location>
        <begin position="283"/>
        <end position="301"/>
    </location>
</feature>
<feature type="transmembrane region" description="Helical" evidence="1">
    <location>
        <begin position="164"/>
        <end position="188"/>
    </location>
</feature>
<feature type="transmembrane region" description="Helical" evidence="1">
    <location>
        <begin position="251"/>
        <end position="271"/>
    </location>
</feature>
<feature type="transmembrane region" description="Helical" evidence="1">
    <location>
        <begin position="72"/>
        <end position="95"/>
    </location>
</feature>
<evidence type="ECO:0000313" key="3">
    <source>
        <dbReference type="Proteomes" id="UP001209737"/>
    </source>
</evidence>
<keyword evidence="1" id="KW-0472">Membrane</keyword>
<keyword evidence="1" id="KW-1133">Transmembrane helix</keyword>
<reference evidence="2 3" key="1">
    <citation type="submission" date="2022-06" db="EMBL/GenBank/DDBJ databases">
        <title>Leptospira isolates from biofilms formed at urban environments.</title>
        <authorList>
            <person name="Ribeiro P.S."/>
            <person name="Sousa T."/>
            <person name="Carvalho N."/>
            <person name="Aburjaile F."/>
            <person name="Neves F."/>
            <person name="Oliveira D."/>
            <person name="Blanco L."/>
            <person name="Lima J."/>
            <person name="Costa F."/>
            <person name="Brenig B."/>
            <person name="Soares S."/>
            <person name="Ramos R."/>
            <person name="Goes-Neto A."/>
            <person name="Matiuzzi M."/>
            <person name="Azevedo V."/>
            <person name="Ristow P."/>
        </authorList>
    </citation>
    <scope>NUCLEOTIDE SEQUENCE [LARGE SCALE GENOMIC DNA]</scope>
    <source>
        <strain evidence="2 3">VSF25</strain>
    </source>
</reference>
<sequence>MRHTKKITTYTFFALISIIIAIILPKGYWDIFFGGDQAEIYLNAKRIGNLHIELLGLPSVWGFYHPGPALRFYFNIIYLFSFGSIFLFFLLDTLIKLSILFISLKIIKEKIKFQTQDILFSILFCFSSIYILSLFKTPWSYGIIIILLLLGSTYTLLKQYFKAFLLFNISIQVSIISIIPITILVIIFASEIYLDIKNRIKPYLIGFLSIWSFTIYEAIRNKGGNLFRIISLDKPLNENNIQSDILISSNVLFNFKFEFIFLAILLITSILTFKYQQKTFKKFIIATYFIFSTSIFLPFILKKNEFYYFAYIVPFLLILLLLLLKSTGIKLKLFIYVTLFVPIIINLFSSSDYYISRKWNPFPLSEIIQVSTEIKKNTSGKINLYITGEKEGALALPFLIILDILSVQVDNYKPSNERITIYTDEINCKRIQNRGKNGSKSICYSID</sequence>
<keyword evidence="3" id="KW-1185">Reference proteome</keyword>
<feature type="transmembrane region" description="Helical" evidence="1">
    <location>
        <begin position="7"/>
        <end position="24"/>
    </location>
</feature>
<feature type="transmembrane region" description="Helical" evidence="1">
    <location>
        <begin position="116"/>
        <end position="133"/>
    </location>
</feature>
<comment type="caution">
    <text evidence="2">The sequence shown here is derived from an EMBL/GenBank/DDBJ whole genome shotgun (WGS) entry which is preliminary data.</text>
</comment>
<dbReference type="RefSeq" id="WP_265376022.1">
    <property type="nucleotide sequence ID" value="NZ_JAMQPV010000002.1"/>
</dbReference>
<name>A0ABT3M0C5_9LEPT</name>
<keyword evidence="1" id="KW-0812">Transmembrane</keyword>
<protein>
    <recommendedName>
        <fullName evidence="4">Glycosyltransferase RgtA/B/C/D-like domain-containing protein</fullName>
    </recommendedName>
</protein>
<feature type="transmembrane region" description="Helical" evidence="1">
    <location>
        <begin position="139"/>
        <end position="157"/>
    </location>
</feature>
<evidence type="ECO:0000313" key="2">
    <source>
        <dbReference type="EMBL" id="MCW7463190.1"/>
    </source>
</evidence>
<evidence type="ECO:0000256" key="1">
    <source>
        <dbReference type="SAM" id="Phobius"/>
    </source>
</evidence>
<dbReference type="Proteomes" id="UP001209737">
    <property type="component" value="Unassembled WGS sequence"/>
</dbReference>
<feature type="transmembrane region" description="Helical" evidence="1">
    <location>
        <begin position="333"/>
        <end position="355"/>
    </location>
</feature>
<evidence type="ECO:0008006" key="4">
    <source>
        <dbReference type="Google" id="ProtNLM"/>
    </source>
</evidence>
<feature type="transmembrane region" description="Helical" evidence="1">
    <location>
        <begin position="308"/>
        <end position="327"/>
    </location>
</feature>
<dbReference type="EMBL" id="JAMQPV010000002">
    <property type="protein sequence ID" value="MCW7463190.1"/>
    <property type="molecule type" value="Genomic_DNA"/>
</dbReference>
<accession>A0ABT3M0C5</accession>
<proteinExistence type="predicted"/>
<feature type="transmembrane region" description="Helical" evidence="1">
    <location>
        <begin position="200"/>
        <end position="219"/>
    </location>
</feature>
<gene>
    <name evidence="2" type="ORF">ND812_13910</name>
</gene>
<organism evidence="2 3">
    <name type="scientific">Leptospira limi</name>
    <dbReference type="NCBI Taxonomy" id="2950023"/>
    <lineage>
        <taxon>Bacteria</taxon>
        <taxon>Pseudomonadati</taxon>
        <taxon>Spirochaetota</taxon>
        <taxon>Spirochaetia</taxon>
        <taxon>Leptospirales</taxon>
        <taxon>Leptospiraceae</taxon>
        <taxon>Leptospira</taxon>
    </lineage>
</organism>